<keyword evidence="1" id="KW-0143">Chaperone</keyword>
<dbReference type="InterPro" id="IPR000740">
    <property type="entry name" value="GrpE"/>
</dbReference>
<dbReference type="Pfam" id="PF01025">
    <property type="entry name" value="GrpE"/>
    <property type="match status" value="1"/>
</dbReference>
<sequence length="148" mass="15230">MAEPTLGDIADKVDDVARLLARQASTLGAIADARADGAGPDVPLLVELHALRVDALRYAATARSRRERAGFEAVAAGLERLLAGRGGAVVAPLVGEPFSGSSMEAVEVVATGDAGLDRTVAELLEPGLLVGGRSVRPARVAVHRHRPA</sequence>
<dbReference type="EMBL" id="JAGSOV010000001">
    <property type="protein sequence ID" value="MCO1653463.1"/>
    <property type="molecule type" value="Genomic_DNA"/>
</dbReference>
<protein>
    <submittedName>
        <fullName evidence="2">Nucleotide exchange factor GrpE</fullName>
    </submittedName>
</protein>
<dbReference type="RefSeq" id="WP_252435051.1">
    <property type="nucleotide sequence ID" value="NZ_JAGSOV010000001.1"/>
</dbReference>
<evidence type="ECO:0000313" key="2">
    <source>
        <dbReference type="EMBL" id="MCO1653463.1"/>
    </source>
</evidence>
<accession>A0ABT0ZRW5</accession>
<evidence type="ECO:0000313" key="3">
    <source>
        <dbReference type="Proteomes" id="UP001165283"/>
    </source>
</evidence>
<proteinExistence type="predicted"/>
<dbReference type="InterPro" id="IPR009012">
    <property type="entry name" value="GrpE_head"/>
</dbReference>
<organism evidence="2 3">
    <name type="scientific">Pseudonocardia humida</name>
    <dbReference type="NCBI Taxonomy" id="2800819"/>
    <lineage>
        <taxon>Bacteria</taxon>
        <taxon>Bacillati</taxon>
        <taxon>Actinomycetota</taxon>
        <taxon>Actinomycetes</taxon>
        <taxon>Pseudonocardiales</taxon>
        <taxon>Pseudonocardiaceae</taxon>
        <taxon>Pseudonocardia</taxon>
    </lineage>
</organism>
<dbReference type="Gene3D" id="2.30.22.10">
    <property type="entry name" value="Head domain of nucleotide exchange factor GrpE"/>
    <property type="match status" value="1"/>
</dbReference>
<keyword evidence="3" id="KW-1185">Reference proteome</keyword>
<evidence type="ECO:0000256" key="1">
    <source>
        <dbReference type="ARBA" id="ARBA00023186"/>
    </source>
</evidence>
<dbReference type="SUPFAM" id="SSF51064">
    <property type="entry name" value="Head domain of nucleotide exchange factor GrpE"/>
    <property type="match status" value="1"/>
</dbReference>
<reference evidence="2" key="1">
    <citation type="submission" date="2021-04" db="EMBL/GenBank/DDBJ databases">
        <title>Pseudonocardia sp. nov., isolated from sandy soil of mangrove forest.</title>
        <authorList>
            <person name="Zan Z."/>
            <person name="Huang R."/>
            <person name="Liu W."/>
        </authorList>
    </citation>
    <scope>NUCLEOTIDE SEQUENCE</scope>
    <source>
        <strain evidence="2">S2-4</strain>
    </source>
</reference>
<comment type="caution">
    <text evidence="2">The sequence shown here is derived from an EMBL/GenBank/DDBJ whole genome shotgun (WGS) entry which is preliminary data.</text>
</comment>
<name>A0ABT0ZRW5_9PSEU</name>
<gene>
    <name evidence="2" type="primary">grpE</name>
    <name evidence="2" type="ORF">KDL28_00180</name>
</gene>
<dbReference type="Proteomes" id="UP001165283">
    <property type="component" value="Unassembled WGS sequence"/>
</dbReference>